<sequence length="376" mass="40086">MDIGVPKEVRQHEKRVGITPGGVRLLVRKGHRVFVQSGAGEGCGFLDEHYQAVGAEIVFDAGEAYGRADVVLKVTGLIPEEYELLREGQVIFAFFHLAAAARQLVDILLKKEITAVAYETVQNPDGELPILVPMSEIAGRMAPAIASHCLSTPAGGKGILLAGIPGVPAAEVVIIGGGVVGYNAARSFLGIGAHVTLLDRKVSVLQRLDSLLGGHLNTMIATRHNITRVCRYLDVLVGCILLPGARTPHVVTEEMVRSMRRRSVILDIAIDQGGCVETSHPTTLGDPTYISEGIIHYCVPNMPGRASRTSSHALTNASVPFLLDFLEAGEERALVENRALAAGVNTYRGHLVNESVAASTDMEAVSLESILGATKR</sequence>
<keyword evidence="6" id="KW-0547">Nucleotide-binding</keyword>
<dbReference type="CDD" id="cd05305">
    <property type="entry name" value="L-AlaDH"/>
    <property type="match status" value="1"/>
</dbReference>
<evidence type="ECO:0000313" key="9">
    <source>
        <dbReference type="EMBL" id="KPK69537.1"/>
    </source>
</evidence>
<feature type="active site" description="Proton donor/acceptor" evidence="5">
    <location>
        <position position="271"/>
    </location>
</feature>
<evidence type="ECO:0000313" key="10">
    <source>
        <dbReference type="Proteomes" id="UP000051717"/>
    </source>
</evidence>
<dbReference type="Proteomes" id="UP000051717">
    <property type="component" value="Unassembled WGS sequence"/>
</dbReference>
<gene>
    <name evidence="9" type="ORF">AMJ82_05265</name>
</gene>
<dbReference type="InterPro" id="IPR007886">
    <property type="entry name" value="AlaDH/PNT_N"/>
</dbReference>
<name>A0A0S8GA60_UNCT6</name>
<evidence type="ECO:0000256" key="1">
    <source>
        <dbReference type="ARBA" id="ARBA00005689"/>
    </source>
</evidence>
<keyword evidence="4 6" id="KW-0520">NAD</keyword>
<dbReference type="GO" id="GO:0042853">
    <property type="term" value="P:L-alanine catabolic process"/>
    <property type="evidence" value="ECO:0007669"/>
    <property type="project" value="InterPro"/>
</dbReference>
<feature type="binding site" evidence="6">
    <location>
        <begin position="299"/>
        <end position="302"/>
    </location>
    <ligand>
        <name>NAD(+)</name>
        <dbReference type="ChEBI" id="CHEBI:57540"/>
    </ligand>
</feature>
<keyword evidence="3 4" id="KW-0560">Oxidoreductase</keyword>
<dbReference type="Pfam" id="PF01262">
    <property type="entry name" value="AlaDh_PNT_C"/>
    <property type="match status" value="1"/>
</dbReference>
<dbReference type="InterPro" id="IPR036291">
    <property type="entry name" value="NAD(P)-bd_dom_sf"/>
</dbReference>
<feature type="binding site" evidence="6">
    <location>
        <begin position="240"/>
        <end position="241"/>
    </location>
    <ligand>
        <name>NAD(+)</name>
        <dbReference type="ChEBI" id="CHEBI:57540"/>
    </ligand>
</feature>
<organism evidence="9 10">
    <name type="scientific">candidate division TA06 bacterium SM23_40</name>
    <dbReference type="NCBI Taxonomy" id="1703774"/>
    <lineage>
        <taxon>Bacteria</taxon>
        <taxon>Bacteria division TA06</taxon>
    </lineage>
</organism>
<feature type="active site" description="Proton donor/acceptor" evidence="5">
    <location>
        <position position="96"/>
    </location>
</feature>
<evidence type="ECO:0000256" key="6">
    <source>
        <dbReference type="PIRSR" id="PIRSR000183-3"/>
    </source>
</evidence>
<dbReference type="SUPFAM" id="SSF52283">
    <property type="entry name" value="Formate/glycerate dehydrogenase catalytic domain-like"/>
    <property type="match status" value="1"/>
</dbReference>
<dbReference type="PIRSF" id="PIRSF000183">
    <property type="entry name" value="Alanine_dh"/>
    <property type="match status" value="1"/>
</dbReference>
<evidence type="ECO:0000256" key="3">
    <source>
        <dbReference type="ARBA" id="ARBA00023002"/>
    </source>
</evidence>
<dbReference type="SMART" id="SM01002">
    <property type="entry name" value="AlaDh_PNT_C"/>
    <property type="match status" value="1"/>
</dbReference>
<evidence type="ECO:0000259" key="8">
    <source>
        <dbReference type="SMART" id="SM01003"/>
    </source>
</evidence>
<comment type="catalytic activity">
    <reaction evidence="4">
        <text>L-alanine + NAD(+) + H2O = pyruvate + NH4(+) + NADH + H(+)</text>
        <dbReference type="Rhea" id="RHEA:18405"/>
        <dbReference type="ChEBI" id="CHEBI:15361"/>
        <dbReference type="ChEBI" id="CHEBI:15377"/>
        <dbReference type="ChEBI" id="CHEBI:15378"/>
        <dbReference type="ChEBI" id="CHEBI:28938"/>
        <dbReference type="ChEBI" id="CHEBI:57540"/>
        <dbReference type="ChEBI" id="CHEBI:57945"/>
        <dbReference type="ChEBI" id="CHEBI:57972"/>
        <dbReference type="EC" id="1.4.1.1"/>
    </reaction>
</comment>
<feature type="binding site" evidence="6">
    <location>
        <position position="199"/>
    </location>
    <ligand>
        <name>NAD(+)</name>
        <dbReference type="ChEBI" id="CHEBI:57540"/>
    </ligand>
</feature>
<evidence type="ECO:0000256" key="2">
    <source>
        <dbReference type="ARBA" id="ARBA00012897"/>
    </source>
</evidence>
<evidence type="ECO:0000256" key="4">
    <source>
        <dbReference type="PIRNR" id="PIRNR000183"/>
    </source>
</evidence>
<dbReference type="InterPro" id="IPR008141">
    <property type="entry name" value="Ala_DH"/>
</dbReference>
<dbReference type="PANTHER" id="PTHR42795">
    <property type="entry name" value="ALANINE DEHYDROGENASE"/>
    <property type="match status" value="1"/>
</dbReference>
<dbReference type="Gene3D" id="3.40.50.720">
    <property type="entry name" value="NAD(P)-binding Rossmann-like Domain"/>
    <property type="match status" value="2"/>
</dbReference>
<protein>
    <recommendedName>
        <fullName evidence="2 4">Alanine dehydrogenase</fullName>
        <ecNumber evidence="2 4">1.4.1.1</ecNumber>
    </recommendedName>
</protein>
<dbReference type="EC" id="1.4.1.1" evidence="2 4"/>
<dbReference type="GO" id="GO:0000286">
    <property type="term" value="F:alanine dehydrogenase activity"/>
    <property type="evidence" value="ECO:0007669"/>
    <property type="project" value="UniProtKB-UniRule"/>
</dbReference>
<comment type="similarity">
    <text evidence="1 4">Belongs to the AlaDH/PNT family.</text>
</comment>
<dbReference type="AlphaFoldDB" id="A0A0S8GA60"/>
<accession>A0A0S8GA60</accession>
<dbReference type="NCBIfam" id="TIGR00518">
    <property type="entry name" value="alaDH"/>
    <property type="match status" value="1"/>
</dbReference>
<dbReference type="GO" id="GO:0000166">
    <property type="term" value="F:nucleotide binding"/>
    <property type="evidence" value="ECO:0007669"/>
    <property type="project" value="UniProtKB-KW"/>
</dbReference>
<dbReference type="PANTHER" id="PTHR42795:SF1">
    <property type="entry name" value="ALANINE DEHYDROGENASE"/>
    <property type="match status" value="1"/>
</dbReference>
<dbReference type="InterPro" id="IPR007698">
    <property type="entry name" value="AlaDH/PNT_NAD(H)-bd"/>
</dbReference>
<dbReference type="EMBL" id="LJUI01000032">
    <property type="protein sequence ID" value="KPK69537.1"/>
    <property type="molecule type" value="Genomic_DNA"/>
</dbReference>
<dbReference type="PATRIC" id="fig|1703774.3.peg.1906"/>
<dbReference type="SUPFAM" id="SSF51735">
    <property type="entry name" value="NAD(P)-binding Rossmann-fold domains"/>
    <property type="match status" value="1"/>
</dbReference>
<evidence type="ECO:0000259" key="7">
    <source>
        <dbReference type="SMART" id="SM01002"/>
    </source>
</evidence>
<feature type="domain" description="Alanine dehydrogenase/pyridine nucleotide transhydrogenase N-terminal" evidence="8">
    <location>
        <begin position="4"/>
        <end position="138"/>
    </location>
</feature>
<reference evidence="9 10" key="1">
    <citation type="journal article" date="2015" name="Microbiome">
        <title>Genomic resolution of linkages in carbon, nitrogen, and sulfur cycling among widespread estuary sediment bacteria.</title>
        <authorList>
            <person name="Baker B.J."/>
            <person name="Lazar C.S."/>
            <person name="Teske A.P."/>
            <person name="Dick G.J."/>
        </authorList>
    </citation>
    <scope>NUCLEOTIDE SEQUENCE [LARGE SCALE GENOMIC DNA]</scope>
    <source>
        <strain evidence="9">SM23_40</strain>
    </source>
</reference>
<comment type="caution">
    <text evidence="9">The sequence shown here is derived from an EMBL/GenBank/DDBJ whole genome shotgun (WGS) entry which is preliminary data.</text>
</comment>
<dbReference type="SMART" id="SM01003">
    <property type="entry name" value="AlaDh_PNT_N"/>
    <property type="match status" value="1"/>
</dbReference>
<evidence type="ECO:0000256" key="5">
    <source>
        <dbReference type="PIRSR" id="PIRSR000183-1"/>
    </source>
</evidence>
<feature type="binding site" evidence="6">
    <location>
        <begin position="268"/>
        <end position="271"/>
    </location>
    <ligand>
        <name>NAD(+)</name>
        <dbReference type="ChEBI" id="CHEBI:57540"/>
    </ligand>
</feature>
<feature type="binding site" evidence="6">
    <location>
        <position position="135"/>
    </location>
    <ligand>
        <name>NAD(+)</name>
        <dbReference type="ChEBI" id="CHEBI:57540"/>
    </ligand>
</feature>
<dbReference type="GO" id="GO:0005886">
    <property type="term" value="C:plasma membrane"/>
    <property type="evidence" value="ECO:0007669"/>
    <property type="project" value="TreeGrafter"/>
</dbReference>
<proteinExistence type="inferred from homology"/>
<feature type="domain" description="Alanine dehydrogenase/pyridine nucleotide transhydrogenase NAD(H)-binding" evidence="7">
    <location>
        <begin position="150"/>
        <end position="298"/>
    </location>
</feature>
<dbReference type="Pfam" id="PF05222">
    <property type="entry name" value="AlaDh_PNT_N"/>
    <property type="match status" value="1"/>
</dbReference>